<gene>
    <name evidence="8" type="ORF">UFOPK2925_00524</name>
    <name evidence="9" type="ORF">UFOPK3974_01498</name>
    <name evidence="10" type="ORF">UFOPK4071_01375</name>
</gene>
<dbReference type="PROSITE" id="PS51257">
    <property type="entry name" value="PROKAR_LIPOPROTEIN"/>
    <property type="match status" value="1"/>
</dbReference>
<name>A0A6J6VWG3_9ZZZZ</name>
<evidence type="ECO:0000256" key="1">
    <source>
        <dbReference type="ARBA" id="ARBA00004193"/>
    </source>
</evidence>
<dbReference type="GO" id="GO:0005886">
    <property type="term" value="C:plasma membrane"/>
    <property type="evidence" value="ECO:0007669"/>
    <property type="project" value="UniProtKB-SubCell"/>
</dbReference>
<accession>A0A6J6VWG3</accession>
<dbReference type="SUPFAM" id="SSF53822">
    <property type="entry name" value="Periplasmic binding protein-like I"/>
    <property type="match status" value="1"/>
</dbReference>
<keyword evidence="5" id="KW-0472">Membrane</keyword>
<dbReference type="PANTHER" id="PTHR34296:SF2">
    <property type="entry name" value="ABC TRANSPORTER GUANOSINE-BINDING PROTEIN NUPN"/>
    <property type="match status" value="1"/>
</dbReference>
<dbReference type="PANTHER" id="PTHR34296">
    <property type="entry name" value="TRANSCRIPTIONAL ACTIVATOR PROTEIN MED"/>
    <property type="match status" value="1"/>
</dbReference>
<evidence type="ECO:0000256" key="3">
    <source>
        <dbReference type="ARBA" id="ARBA00022475"/>
    </source>
</evidence>
<evidence type="ECO:0000259" key="7">
    <source>
        <dbReference type="Pfam" id="PF02608"/>
    </source>
</evidence>
<dbReference type="InterPro" id="IPR003760">
    <property type="entry name" value="PnrA-like"/>
</dbReference>
<dbReference type="CDD" id="cd06354">
    <property type="entry name" value="PBP1_PrnA-like"/>
    <property type="match status" value="1"/>
</dbReference>
<evidence type="ECO:0000256" key="6">
    <source>
        <dbReference type="ARBA" id="ARBA00023288"/>
    </source>
</evidence>
<evidence type="ECO:0000313" key="10">
    <source>
        <dbReference type="EMBL" id="CAB5023709.1"/>
    </source>
</evidence>
<keyword evidence="4" id="KW-0732">Signal</keyword>
<proteinExistence type="inferred from homology"/>
<dbReference type="InterPro" id="IPR028082">
    <property type="entry name" value="Peripla_BP_I"/>
</dbReference>
<keyword evidence="6" id="KW-0449">Lipoprotein</keyword>
<dbReference type="PRINTS" id="PR01733">
    <property type="entry name" value="LIPPROTEIN48"/>
</dbReference>
<feature type="domain" description="ABC transporter substrate-binding protein PnrA-like" evidence="7">
    <location>
        <begin position="47"/>
        <end position="347"/>
    </location>
</feature>
<evidence type="ECO:0000313" key="9">
    <source>
        <dbReference type="EMBL" id="CAB5000788.1"/>
    </source>
</evidence>
<evidence type="ECO:0000256" key="2">
    <source>
        <dbReference type="ARBA" id="ARBA00008610"/>
    </source>
</evidence>
<dbReference type="InterPro" id="IPR008107">
    <property type="entry name" value="Mycoplasma_p48"/>
</dbReference>
<dbReference type="EMBL" id="CAFBOR010000262">
    <property type="protein sequence ID" value="CAB5000788.1"/>
    <property type="molecule type" value="Genomic_DNA"/>
</dbReference>
<reference evidence="8" key="1">
    <citation type="submission" date="2020-05" db="EMBL/GenBank/DDBJ databases">
        <authorList>
            <person name="Chiriac C."/>
            <person name="Salcher M."/>
            <person name="Ghai R."/>
            <person name="Kavagutti S V."/>
        </authorList>
    </citation>
    <scope>NUCLEOTIDE SEQUENCE</scope>
</reference>
<evidence type="ECO:0000256" key="4">
    <source>
        <dbReference type="ARBA" id="ARBA00022729"/>
    </source>
</evidence>
<dbReference type="AlphaFoldDB" id="A0A6J6VWG3"/>
<dbReference type="Pfam" id="PF02608">
    <property type="entry name" value="Bmp"/>
    <property type="match status" value="1"/>
</dbReference>
<evidence type="ECO:0000256" key="5">
    <source>
        <dbReference type="ARBA" id="ARBA00023136"/>
    </source>
</evidence>
<dbReference type="Gene3D" id="3.40.50.2300">
    <property type="match status" value="2"/>
</dbReference>
<comment type="subcellular location">
    <subcellularLocation>
        <location evidence="1">Cell membrane</location>
        <topology evidence="1">Lipid-anchor</topology>
    </subcellularLocation>
</comment>
<evidence type="ECO:0000313" key="8">
    <source>
        <dbReference type="EMBL" id="CAB4775696.1"/>
    </source>
</evidence>
<protein>
    <submittedName>
        <fullName evidence="8">Unannotated protein</fullName>
    </submittedName>
</protein>
<dbReference type="EMBL" id="CAEZZU010000056">
    <property type="protein sequence ID" value="CAB4775696.1"/>
    <property type="molecule type" value="Genomic_DNA"/>
</dbReference>
<sequence>MISYPKVIKELSVAVALCAVLTLSACSSSAQTSARSFSVCHESDGPQIRDRSFNQNADAGLTRAERKLNITATRRNAENADDYRSIVQGFVARRCDLIITNGMRTEPEVRIAAKEDRSQNFSVLDATLHDGADPPNPSDSNVEEITFATGQAAFLAGYLAAGVTKTGVIGTYGGLQIPTVTVFMDGLSAGIKKYNEDHSTSVKLLGWDGANGSFVGNFTDRVAGQTITRQFIAAGADIIMPLGGGASLGTVAEFREKQYADRSIIWADVDGCTTLPGDCKYFLTTVEKRLDNAVFEAIKSAVNDDFKGTVRTETLKNDGVGLAPFHTFDSRVPASLKKELAKYRSKIIAGTQPTR</sequence>
<dbReference type="EMBL" id="CAFBPF010000215">
    <property type="protein sequence ID" value="CAB5023709.1"/>
    <property type="molecule type" value="Genomic_DNA"/>
</dbReference>
<comment type="similarity">
    <text evidence="2">Belongs to the BMP lipoprotein family.</text>
</comment>
<keyword evidence="3" id="KW-1003">Cell membrane</keyword>
<dbReference type="InterPro" id="IPR050957">
    <property type="entry name" value="BMP_lipoprotein"/>
</dbReference>
<organism evidence="8">
    <name type="scientific">freshwater metagenome</name>
    <dbReference type="NCBI Taxonomy" id="449393"/>
    <lineage>
        <taxon>unclassified sequences</taxon>
        <taxon>metagenomes</taxon>
        <taxon>ecological metagenomes</taxon>
    </lineage>
</organism>